<dbReference type="STRING" id="1094715.GCA_000236165_00138"/>
<dbReference type="PANTHER" id="PTHR43798">
    <property type="entry name" value="MONOACYLGLYCEROL LIPASE"/>
    <property type="match status" value="1"/>
</dbReference>
<name>A0A377G5J6_9GAMM</name>
<gene>
    <name evidence="2" type="ORF">NCTC11370_00137</name>
</gene>
<dbReference type="InterPro" id="IPR029058">
    <property type="entry name" value="AB_hydrolase_fold"/>
</dbReference>
<dbReference type="Proteomes" id="UP000254554">
    <property type="component" value="Unassembled WGS sequence"/>
</dbReference>
<dbReference type="AlphaFoldDB" id="A0A377G5J6"/>
<evidence type="ECO:0000313" key="3">
    <source>
        <dbReference type="Proteomes" id="UP000254554"/>
    </source>
</evidence>
<accession>A0A377G5J6</accession>
<reference evidence="2 3" key="1">
    <citation type="submission" date="2018-06" db="EMBL/GenBank/DDBJ databases">
        <authorList>
            <consortium name="Pathogen Informatics"/>
            <person name="Doyle S."/>
        </authorList>
    </citation>
    <scope>NUCLEOTIDE SEQUENCE [LARGE SCALE GENOMIC DNA]</scope>
    <source>
        <strain evidence="2 3">NCTC11370</strain>
    </source>
</reference>
<dbReference type="EMBL" id="UGGT01000001">
    <property type="protein sequence ID" value="STO20092.1"/>
    <property type="molecule type" value="Genomic_DNA"/>
</dbReference>
<dbReference type="Gene3D" id="3.40.50.1820">
    <property type="entry name" value="alpha/beta hydrolase"/>
    <property type="match status" value="1"/>
</dbReference>
<organism evidence="2 3">
    <name type="scientific">Fluoribacter dumoffii</name>
    <dbReference type="NCBI Taxonomy" id="463"/>
    <lineage>
        <taxon>Bacteria</taxon>
        <taxon>Pseudomonadati</taxon>
        <taxon>Pseudomonadota</taxon>
        <taxon>Gammaproteobacteria</taxon>
        <taxon>Legionellales</taxon>
        <taxon>Legionellaceae</taxon>
        <taxon>Fluoribacter</taxon>
    </lineage>
</organism>
<dbReference type="InterPro" id="IPR000073">
    <property type="entry name" value="AB_hydrolase_1"/>
</dbReference>
<evidence type="ECO:0000259" key="1">
    <source>
        <dbReference type="Pfam" id="PF12697"/>
    </source>
</evidence>
<sequence length="298" mass="34153">MNYIHPEFTLILQNNTVIKWNTIMINQNDFRYMRRGKQLLDLKKEDFALLQPFHQRGTHKKHALLLLHGFTSSPAVYRYLIPQLNHYDALVCPALPGHAESITAFAQSTAADWLNCAMKECETLFKEYQKVDILGLSLGGLLACKLNTTFRFNHMFLLAPALRLQMNIYKNLKLLAVLKKLGFCELRGQAGNMLTNQYAEISFRRIPIPALIELFTMISEYLWVAPTCPVDLFLGAQDTVVASVEVEKMFSHTPNTTIHWLENSAHVLPLDNDLEQITQCINQYGSHKEKKRASFPDK</sequence>
<evidence type="ECO:0000313" key="2">
    <source>
        <dbReference type="EMBL" id="STO20092.1"/>
    </source>
</evidence>
<proteinExistence type="predicted"/>
<protein>
    <submittedName>
        <fullName evidence="2">Acetoin dehydrogenase E2 subunit dihydrolipoyllysine-residue acetyltransferase</fullName>
    </submittedName>
</protein>
<keyword evidence="3" id="KW-1185">Reference proteome</keyword>
<dbReference type="Pfam" id="PF12697">
    <property type="entry name" value="Abhydrolase_6"/>
    <property type="match status" value="1"/>
</dbReference>
<dbReference type="GO" id="GO:0016740">
    <property type="term" value="F:transferase activity"/>
    <property type="evidence" value="ECO:0007669"/>
    <property type="project" value="UniProtKB-KW"/>
</dbReference>
<dbReference type="InterPro" id="IPR050266">
    <property type="entry name" value="AB_hydrolase_sf"/>
</dbReference>
<keyword evidence="2" id="KW-0808">Transferase</keyword>
<feature type="domain" description="AB hydrolase-1" evidence="1">
    <location>
        <begin position="64"/>
        <end position="273"/>
    </location>
</feature>
<dbReference type="SUPFAM" id="SSF53474">
    <property type="entry name" value="alpha/beta-Hydrolases"/>
    <property type="match status" value="1"/>
</dbReference>